<dbReference type="InterPro" id="IPR007110">
    <property type="entry name" value="Ig-like_dom"/>
</dbReference>
<dbReference type="FunFam" id="2.60.40.10:FF:001459">
    <property type="entry name" value="Titin a"/>
    <property type="match status" value="1"/>
</dbReference>
<name>A0A4W6E3Q2_LATCA</name>
<dbReference type="InterPro" id="IPR003599">
    <property type="entry name" value="Ig_sub"/>
</dbReference>
<keyword evidence="7" id="KW-0539">Nucleus</keyword>
<dbReference type="SMART" id="SM00060">
    <property type="entry name" value="FN3"/>
    <property type="match status" value="3"/>
</dbReference>
<evidence type="ECO:0000259" key="11">
    <source>
        <dbReference type="PROSITE" id="PS50853"/>
    </source>
</evidence>
<dbReference type="PANTHER" id="PTHR14340:SF13">
    <property type="entry name" value="TITIN"/>
    <property type="match status" value="1"/>
</dbReference>
<dbReference type="InterPro" id="IPR013783">
    <property type="entry name" value="Ig-like_fold"/>
</dbReference>
<dbReference type="Proteomes" id="UP000314980">
    <property type="component" value="Unassembled WGS sequence"/>
</dbReference>
<dbReference type="GO" id="GO:0030017">
    <property type="term" value="C:sarcomere"/>
    <property type="evidence" value="ECO:0007669"/>
    <property type="project" value="UniProtKB-ARBA"/>
</dbReference>
<dbReference type="Gene3D" id="2.60.40.10">
    <property type="entry name" value="Immunoglobulins"/>
    <property type="match status" value="11"/>
</dbReference>
<dbReference type="FunFam" id="2.60.40.10:FF:000056">
    <property type="entry name" value="twitchin isoform X4"/>
    <property type="match status" value="1"/>
</dbReference>
<dbReference type="Ensembl" id="ENSLCAT00010032569.1">
    <property type="protein sequence ID" value="ENSLCAP00010031844.1"/>
    <property type="gene ID" value="ENSLCAG00010014967.1"/>
</dbReference>
<evidence type="ECO:0000313" key="13">
    <source>
        <dbReference type="Proteomes" id="UP000314980"/>
    </source>
</evidence>
<keyword evidence="4" id="KW-0963">Cytoplasm</keyword>
<evidence type="ECO:0000313" key="12">
    <source>
        <dbReference type="Ensembl" id="ENSLCAP00010031844.1"/>
    </source>
</evidence>
<keyword evidence="6" id="KW-1015">Disulfide bond</keyword>
<dbReference type="InterPro" id="IPR013098">
    <property type="entry name" value="Ig_I-set"/>
</dbReference>
<evidence type="ECO:0000256" key="2">
    <source>
        <dbReference type="ARBA" id="ARBA00004496"/>
    </source>
</evidence>
<evidence type="ECO:0000259" key="10">
    <source>
        <dbReference type="PROSITE" id="PS50835"/>
    </source>
</evidence>
<evidence type="ECO:0000256" key="8">
    <source>
        <dbReference type="ARBA" id="ARBA00023319"/>
    </source>
</evidence>
<feature type="domain" description="Fibronectin type-III" evidence="11">
    <location>
        <begin position="677"/>
        <end position="769"/>
    </location>
</feature>
<dbReference type="AlphaFoldDB" id="A0A4W6E3Q2"/>
<evidence type="ECO:0000256" key="4">
    <source>
        <dbReference type="ARBA" id="ARBA00022490"/>
    </source>
</evidence>
<dbReference type="GO" id="GO:0005634">
    <property type="term" value="C:nucleus"/>
    <property type="evidence" value="ECO:0007669"/>
    <property type="project" value="UniProtKB-SubCell"/>
</dbReference>
<evidence type="ECO:0000256" key="9">
    <source>
        <dbReference type="SAM" id="MobiDB-lite"/>
    </source>
</evidence>
<dbReference type="PANTHER" id="PTHR14340">
    <property type="entry name" value="MICROFIBRIL-ASSOCIATED GLYCOPROTEIN 3"/>
    <property type="match status" value="1"/>
</dbReference>
<reference evidence="12" key="3">
    <citation type="submission" date="2025-09" db="UniProtKB">
        <authorList>
            <consortium name="Ensembl"/>
        </authorList>
    </citation>
    <scope>IDENTIFICATION</scope>
</reference>
<protein>
    <submittedName>
        <fullName evidence="12">Uncharacterized protein</fullName>
    </submittedName>
</protein>
<dbReference type="FunFam" id="2.60.40.10:FF:000127">
    <property type="entry name" value="titin isoform X1"/>
    <property type="match status" value="1"/>
</dbReference>
<dbReference type="CDD" id="cd00063">
    <property type="entry name" value="FN3"/>
    <property type="match status" value="3"/>
</dbReference>
<dbReference type="PROSITE" id="PS50853">
    <property type="entry name" value="FN3"/>
    <property type="match status" value="3"/>
</dbReference>
<evidence type="ECO:0000256" key="7">
    <source>
        <dbReference type="ARBA" id="ARBA00023242"/>
    </source>
</evidence>
<dbReference type="Pfam" id="PF00041">
    <property type="entry name" value="fn3"/>
    <property type="match status" value="3"/>
</dbReference>
<accession>A0A4W6E3Q2</accession>
<dbReference type="PROSITE" id="PS50835">
    <property type="entry name" value="IG_LIKE"/>
    <property type="match status" value="4"/>
</dbReference>
<dbReference type="FunFam" id="2.60.40.10:FF:000050">
    <property type="entry name" value="Titin isoform B"/>
    <property type="match status" value="1"/>
</dbReference>
<feature type="region of interest" description="Disordered" evidence="9">
    <location>
        <begin position="661"/>
        <end position="680"/>
    </location>
</feature>
<dbReference type="GeneTree" id="ENSGT01110000267173"/>
<comment type="similarity">
    <text evidence="3">Belongs to the protein kinase superfamily. CAMK Ser/Thr protein kinase family.</text>
</comment>
<keyword evidence="5" id="KW-0677">Repeat</keyword>
<feature type="domain" description="Ig-like" evidence="10">
    <location>
        <begin position="964"/>
        <end position="1055"/>
    </location>
</feature>
<feature type="domain" description="Ig-like" evidence="10">
    <location>
        <begin position="384"/>
        <end position="473"/>
    </location>
</feature>
<dbReference type="InterPro" id="IPR036179">
    <property type="entry name" value="Ig-like_dom_sf"/>
</dbReference>
<dbReference type="SMART" id="SM00409">
    <property type="entry name" value="IG"/>
    <property type="match status" value="5"/>
</dbReference>
<evidence type="ECO:0000256" key="6">
    <source>
        <dbReference type="ARBA" id="ARBA00023157"/>
    </source>
</evidence>
<organism evidence="12 13">
    <name type="scientific">Lates calcarifer</name>
    <name type="common">Barramundi</name>
    <name type="synonym">Holocentrus calcarifer</name>
    <dbReference type="NCBI Taxonomy" id="8187"/>
    <lineage>
        <taxon>Eukaryota</taxon>
        <taxon>Metazoa</taxon>
        <taxon>Chordata</taxon>
        <taxon>Craniata</taxon>
        <taxon>Vertebrata</taxon>
        <taxon>Euteleostomi</taxon>
        <taxon>Actinopterygii</taxon>
        <taxon>Neopterygii</taxon>
        <taxon>Teleostei</taxon>
        <taxon>Neoteleostei</taxon>
        <taxon>Acanthomorphata</taxon>
        <taxon>Carangaria</taxon>
        <taxon>Carangaria incertae sedis</taxon>
        <taxon>Centropomidae</taxon>
        <taxon>Lates</taxon>
    </lineage>
</organism>
<sequence>MFKAGGEVRWFKDGNEIFPSKNILFQSDGRKRILVIKKAAKSHLGAYTCDCGTDKTTADLNIEGNTCSDPAPPSHLGQDSSIRPRPLPFFKTPPLSELPFIFSPSLITPFLSGDFLDILTCFGGGLIMSSPQSKARVIGLMRPLKDVTVTAGETATFECELSYEGIAVEWFLGGTKLEPSDRKLNSHSVSHSFVPSEPAVEFTKPLEDQTVEEEATATLECEVSREGAEVRWFRDGQEIRKTKKYEMIVDGRKRALVIHDCTLDDSRTYACDAKDFKTSCFLNVEPPHVEFTKPLHDFISRPQSQEVVEGEKAEFTCSVSKDTYEVKWLKDDKELEAGDKYQMVSDGKRRTLVIKNCEPKDEGGYVVMIGPTRASADLTVLGKPRVKSQKCHVELAKEGQEIVLNCEVNTDGAKAKWLKNEDTVFESSKYVMVQRDNVFSLRIKDAQKGDEANYSINLTNQRGEQAKSACNLTVKGQWSMVTVTAQITFLAITQEFTLTDCNWTGWQRHTTMNAYPKAEADWLYNNLSLPKDNIYTSADRTEYRLKDPMKSDEGRYKIIIKNKHGEGEAFINLDVIDVPDAPLNVIVGNVTKFGCTVSWETPESDGGSPITSYIIELRDRTSVKWSPVQVTKADELSAIVNDVIENKEYIFRVKAQNKAGVGKPSVASQPRPSPPLNLSWQDQNKSSVQLTWETPLRNGGSIITGYIVERCEEGSDKWLRCNARLCPDLFYKVSGLKYGAKYNYRVFAENAAGVSDPSNIIGPLLADDTHGEKDNAFTDGKVERKLILIPITGYPTPVAKWTCGEKELTTADERVFLMTKSTFTELVVTPSVRPDKGIYTLQLENDEKNKELLTVQHFLVQNSAPSAPKDFKVLEVTRQHVHLTWEAPEHDGGSPLTGYQVEKRDVSRKTWVKVQHQHLHSTLCVTGLTEGQWYAYRVRALNRLGASRVNFRLILVLIVYAEPPEIQLDAKLLAGLTAKAGSKIELPAEVKGKPEPRVKWTKADLVLKPDDRVSIDTKPGHSTVTVAKTKRDDSSTYIIEATNDSGRATATVDVNILGKTI</sequence>
<dbReference type="FunFam" id="2.60.40.10:FF:000214">
    <property type="entry name" value="titin isoform X1"/>
    <property type="match status" value="1"/>
</dbReference>
<feature type="domain" description="Ig-like" evidence="10">
    <location>
        <begin position="287"/>
        <end position="379"/>
    </location>
</feature>
<feature type="domain" description="Fibronectin type-III" evidence="11">
    <location>
        <begin position="581"/>
        <end position="676"/>
    </location>
</feature>
<keyword evidence="8" id="KW-0393">Immunoglobulin domain</keyword>
<keyword evidence="13" id="KW-1185">Reference proteome</keyword>
<dbReference type="SMART" id="SM00408">
    <property type="entry name" value="IGc2"/>
    <property type="match status" value="4"/>
</dbReference>
<dbReference type="InterPro" id="IPR036116">
    <property type="entry name" value="FN3_sf"/>
</dbReference>
<dbReference type="InterPro" id="IPR003961">
    <property type="entry name" value="FN3_dom"/>
</dbReference>
<dbReference type="PRINTS" id="PR00014">
    <property type="entry name" value="FNTYPEIII"/>
</dbReference>
<proteinExistence type="inferred from homology"/>
<evidence type="ECO:0000256" key="3">
    <source>
        <dbReference type="ARBA" id="ARBA00006692"/>
    </source>
</evidence>
<reference evidence="12" key="2">
    <citation type="submission" date="2025-08" db="UniProtKB">
        <authorList>
            <consortium name="Ensembl"/>
        </authorList>
    </citation>
    <scope>IDENTIFICATION</scope>
</reference>
<dbReference type="SUPFAM" id="SSF49265">
    <property type="entry name" value="Fibronectin type III"/>
    <property type="match status" value="2"/>
</dbReference>
<dbReference type="STRING" id="8187.ENSLCAP00010031844"/>
<dbReference type="InterPro" id="IPR003598">
    <property type="entry name" value="Ig_sub2"/>
</dbReference>
<feature type="compositionally biased region" description="Polar residues" evidence="9">
    <location>
        <begin position="666"/>
        <end position="680"/>
    </location>
</feature>
<reference evidence="13" key="1">
    <citation type="submission" date="2015-09" db="EMBL/GenBank/DDBJ databases">
        <authorList>
            <person name="Sai Rama Sridatta P."/>
        </authorList>
    </citation>
    <scope>NUCLEOTIDE SEQUENCE [LARGE SCALE GENOMIC DNA]</scope>
</reference>
<evidence type="ECO:0000256" key="5">
    <source>
        <dbReference type="ARBA" id="ARBA00022737"/>
    </source>
</evidence>
<evidence type="ECO:0000256" key="1">
    <source>
        <dbReference type="ARBA" id="ARBA00004123"/>
    </source>
</evidence>
<dbReference type="FunFam" id="2.60.40.10:FF:000002">
    <property type="entry name" value="Titin a"/>
    <property type="match status" value="1"/>
</dbReference>
<feature type="domain" description="Ig-like" evidence="10">
    <location>
        <begin position="198"/>
        <end position="283"/>
    </location>
</feature>
<dbReference type="InParanoid" id="A0A4W6E3Q2"/>
<comment type="subcellular location">
    <subcellularLocation>
        <location evidence="2">Cytoplasm</location>
    </subcellularLocation>
    <subcellularLocation>
        <location evidence="1">Nucleus</location>
    </subcellularLocation>
</comment>
<feature type="domain" description="Fibronectin type-III" evidence="11">
    <location>
        <begin position="867"/>
        <end position="964"/>
    </location>
</feature>
<dbReference type="Pfam" id="PF07679">
    <property type="entry name" value="I-set"/>
    <property type="match status" value="4"/>
</dbReference>
<dbReference type="SUPFAM" id="SSF48726">
    <property type="entry name" value="Immunoglobulin"/>
    <property type="match status" value="8"/>
</dbReference>